<dbReference type="InterPro" id="IPR011009">
    <property type="entry name" value="Kinase-like_dom_sf"/>
</dbReference>
<keyword evidence="1" id="KW-0723">Serine/threonine-protein kinase</keyword>
<evidence type="ECO:0000256" key="1">
    <source>
        <dbReference type="ARBA" id="ARBA00022527"/>
    </source>
</evidence>
<feature type="transmembrane region" description="Helical" evidence="7">
    <location>
        <begin position="136"/>
        <end position="165"/>
    </location>
</feature>
<evidence type="ECO:0000256" key="5">
    <source>
        <dbReference type="ARBA" id="ARBA00022840"/>
    </source>
</evidence>
<dbReference type="PROSITE" id="PS00107">
    <property type="entry name" value="PROTEIN_KINASE_ATP"/>
    <property type="match status" value="1"/>
</dbReference>
<dbReference type="Proteomes" id="UP000178602">
    <property type="component" value="Unassembled WGS sequence"/>
</dbReference>
<dbReference type="SUPFAM" id="SSF56112">
    <property type="entry name" value="Protein kinase-like (PK-like)"/>
    <property type="match status" value="1"/>
</dbReference>
<dbReference type="PANTHER" id="PTHR24345:SF0">
    <property type="entry name" value="CELL CYCLE SERINE_THREONINE-PROTEIN KINASE CDC5_MSD2"/>
    <property type="match status" value="1"/>
</dbReference>
<dbReference type="PROSITE" id="PS50011">
    <property type="entry name" value="PROTEIN_KINASE_DOM"/>
    <property type="match status" value="1"/>
</dbReference>
<protein>
    <recommendedName>
        <fullName evidence="8">Protein kinase domain-containing protein</fullName>
    </recommendedName>
</protein>
<proteinExistence type="predicted"/>
<sequence>MQYRPIVRIENGQPRRELTAPRRLPRVIHPGAARPSLLTLAGLEQFGRRAFVRVTDRAAETLFPNASSFNEPAIAGAPQKSDPLNSTAVFMAGNGNGTTRTAIQKLKQTLPSQSNQLTDKMNSFGKRHDSVLRSRLGLLTAAGLSVAAGIASSYSLAVASAFSFLPIAAPIWAPGAIIGALCFVPYAIARVVSYGRLRSAVRDIAKFAQGREKELAAQLGNGKKVDYLLDHLPQEARDKVAQELARLNGRAIDGKDSLIALELAYEELNQLLSLPDADRTARETEIAKLIEEITTTSKALGLEISPQTKDARQVPYLIVPANAMAKQKIKAMADHKNDKGLPDPEIPPMIEGGCFLGRGGMGEVYLVFNPHDQKHYAVKIMLPEHLGSPAAVASFQEEYDIQERINHPAVVNAFAFGRFEKSGKKSSDCPYFVMELIEGVDLDDYARKLGRPLNAREALVFVAKICEAMIAITGERVTHRDLKLSNIFVVLEGAAKKIKIGDFGLLANIDRNDKSATGVLKGTVTYMSPEYPYEYANLTKAERDARNNSGTLFPTLVLHDEYAVGVILYRLLRGTPLVWEYNGQLLKTSTDLLNPGNSVDRRTGRAVKEISWLMEYAADFKAYREAKAAGDQNRMAEIKAKYSLLPLGSDPVMLEITALVQEITSIDPTDRPKDFSGLRDRVIALFNQHFPGETMDDSLIQADLITSSDISVIEEPSNSGEPTKPRLSGIEPTQVASGAITNPQISGLPTLQQLTETVRNGNRQAQLDLCRNIDQYIEDAAIASQLLPILQAFIKTTADQELKKAGRSAYTYLSNFVEDDFDSSGGTA</sequence>
<keyword evidence="2" id="KW-0808">Transferase</keyword>
<keyword evidence="7" id="KW-1133">Transmembrane helix</keyword>
<evidence type="ECO:0000256" key="7">
    <source>
        <dbReference type="SAM" id="Phobius"/>
    </source>
</evidence>
<dbReference type="CDD" id="cd14014">
    <property type="entry name" value="STKc_PknB_like"/>
    <property type="match status" value="1"/>
</dbReference>
<feature type="binding site" evidence="6">
    <location>
        <position position="379"/>
    </location>
    <ligand>
        <name>ATP</name>
        <dbReference type="ChEBI" id="CHEBI:30616"/>
    </ligand>
</feature>
<evidence type="ECO:0000256" key="3">
    <source>
        <dbReference type="ARBA" id="ARBA00022741"/>
    </source>
</evidence>
<dbReference type="Gene3D" id="1.10.510.10">
    <property type="entry name" value="Transferase(Phosphotransferase) domain 1"/>
    <property type="match status" value="1"/>
</dbReference>
<comment type="caution">
    <text evidence="9">The sequence shown here is derived from an EMBL/GenBank/DDBJ whole genome shotgun (WGS) entry which is preliminary data.</text>
</comment>
<keyword evidence="5 6" id="KW-0067">ATP-binding</keyword>
<reference evidence="9 10" key="1">
    <citation type="journal article" date="2016" name="Nat. Commun.">
        <title>Thousands of microbial genomes shed light on interconnected biogeochemical processes in an aquifer system.</title>
        <authorList>
            <person name="Anantharaman K."/>
            <person name="Brown C.T."/>
            <person name="Hug L.A."/>
            <person name="Sharon I."/>
            <person name="Castelle C.J."/>
            <person name="Probst A.J."/>
            <person name="Thomas B.C."/>
            <person name="Singh A."/>
            <person name="Wilkins M.J."/>
            <person name="Karaoz U."/>
            <person name="Brodie E.L."/>
            <person name="Williams K.H."/>
            <person name="Hubbard S.S."/>
            <person name="Banfield J.F."/>
        </authorList>
    </citation>
    <scope>NUCLEOTIDE SEQUENCE [LARGE SCALE GENOMIC DNA]</scope>
</reference>
<dbReference type="Pfam" id="PF00069">
    <property type="entry name" value="Pkinase"/>
    <property type="match status" value="1"/>
</dbReference>
<evidence type="ECO:0000256" key="4">
    <source>
        <dbReference type="ARBA" id="ARBA00022777"/>
    </source>
</evidence>
<evidence type="ECO:0000259" key="8">
    <source>
        <dbReference type="PROSITE" id="PS50011"/>
    </source>
</evidence>
<dbReference type="GO" id="GO:0004674">
    <property type="term" value="F:protein serine/threonine kinase activity"/>
    <property type="evidence" value="ECO:0007669"/>
    <property type="project" value="UniProtKB-KW"/>
</dbReference>
<organism evidence="9 10">
    <name type="scientific">candidate division WOR-1 bacterium RIFOXYC12_FULL_54_18</name>
    <dbReference type="NCBI Taxonomy" id="1802584"/>
    <lineage>
        <taxon>Bacteria</taxon>
        <taxon>Bacillati</taxon>
        <taxon>Saganbacteria</taxon>
    </lineage>
</organism>
<dbReference type="InterPro" id="IPR017441">
    <property type="entry name" value="Protein_kinase_ATP_BS"/>
</dbReference>
<dbReference type="PROSITE" id="PS00108">
    <property type="entry name" value="PROTEIN_KINASE_ST"/>
    <property type="match status" value="1"/>
</dbReference>
<dbReference type="AlphaFoldDB" id="A0A1F4T604"/>
<gene>
    <name evidence="9" type="ORF">A3K49_04630</name>
</gene>
<keyword evidence="7" id="KW-0472">Membrane</keyword>
<accession>A0A1F4T604</accession>
<dbReference type="InterPro" id="IPR008271">
    <property type="entry name" value="Ser/Thr_kinase_AS"/>
</dbReference>
<dbReference type="InterPro" id="IPR000719">
    <property type="entry name" value="Prot_kinase_dom"/>
</dbReference>
<feature type="transmembrane region" description="Helical" evidence="7">
    <location>
        <begin position="171"/>
        <end position="192"/>
    </location>
</feature>
<keyword evidence="7" id="KW-0812">Transmembrane</keyword>
<dbReference type="EMBL" id="MEUG01000001">
    <property type="protein sequence ID" value="OGC28251.1"/>
    <property type="molecule type" value="Genomic_DNA"/>
</dbReference>
<keyword evidence="3 6" id="KW-0547">Nucleotide-binding</keyword>
<dbReference type="PANTHER" id="PTHR24345">
    <property type="entry name" value="SERINE/THREONINE-PROTEIN KINASE PLK"/>
    <property type="match status" value="1"/>
</dbReference>
<evidence type="ECO:0000313" key="10">
    <source>
        <dbReference type="Proteomes" id="UP000178602"/>
    </source>
</evidence>
<name>A0A1F4T604_UNCSA</name>
<feature type="domain" description="Protein kinase" evidence="8">
    <location>
        <begin position="350"/>
        <end position="683"/>
    </location>
</feature>
<evidence type="ECO:0000256" key="2">
    <source>
        <dbReference type="ARBA" id="ARBA00022679"/>
    </source>
</evidence>
<evidence type="ECO:0000256" key="6">
    <source>
        <dbReference type="PROSITE-ProRule" id="PRU10141"/>
    </source>
</evidence>
<evidence type="ECO:0000313" key="9">
    <source>
        <dbReference type="EMBL" id="OGC28251.1"/>
    </source>
</evidence>
<dbReference type="SMART" id="SM00220">
    <property type="entry name" value="S_TKc"/>
    <property type="match status" value="1"/>
</dbReference>
<dbReference type="GO" id="GO:0005524">
    <property type="term" value="F:ATP binding"/>
    <property type="evidence" value="ECO:0007669"/>
    <property type="project" value="UniProtKB-UniRule"/>
</dbReference>
<keyword evidence="4" id="KW-0418">Kinase</keyword>